<evidence type="ECO:0000313" key="2">
    <source>
        <dbReference type="EMBL" id="MBA8815042.1"/>
    </source>
</evidence>
<dbReference type="Proteomes" id="UP000526083">
    <property type="component" value="Unassembled WGS sequence"/>
</dbReference>
<evidence type="ECO:0000256" key="1">
    <source>
        <dbReference type="SAM" id="Phobius"/>
    </source>
</evidence>
<dbReference type="RefSeq" id="WP_167044583.1">
    <property type="nucleotide sequence ID" value="NZ_JAAOZB010000001.1"/>
</dbReference>
<name>A0A7W3JLD2_9MICO</name>
<gene>
    <name evidence="2" type="ORF">FHX48_000094</name>
</gene>
<feature type="transmembrane region" description="Helical" evidence="1">
    <location>
        <begin position="175"/>
        <end position="193"/>
    </location>
</feature>
<dbReference type="EMBL" id="JACGWY010000001">
    <property type="protein sequence ID" value="MBA8815042.1"/>
    <property type="molecule type" value="Genomic_DNA"/>
</dbReference>
<keyword evidence="1" id="KW-0812">Transmembrane</keyword>
<sequence length="247" mass="26196">MSFVDDMKHAIEDALNQSDENLDWIAQNGPVIIDHLLNVYLAAYPVMGFAVNPIADRAKEELAKAVETGREGVELFRKEIQFVGSPDNLRAAASVIDDKVIAATRELASRLVLGNIPSALPSNYSDGIASESYVAAIDGRDAAVQGVETYSSPISGALGELADEIESYYRSLRDMALSLLGLIISIVAIIVGWETIVIGVLGIIGAVISLVTLVFSIVDLVDSTNSVRESVGGALEAEVPAWPAVLA</sequence>
<keyword evidence="1" id="KW-0472">Membrane</keyword>
<comment type="caution">
    <text evidence="2">The sequence shown here is derived from an EMBL/GenBank/DDBJ whole genome shotgun (WGS) entry which is preliminary data.</text>
</comment>
<keyword evidence="3" id="KW-1185">Reference proteome</keyword>
<reference evidence="2 3" key="1">
    <citation type="submission" date="2020-07" db="EMBL/GenBank/DDBJ databases">
        <title>Sequencing the genomes of 1000 actinobacteria strains.</title>
        <authorList>
            <person name="Klenk H.-P."/>
        </authorList>
    </citation>
    <scope>NUCLEOTIDE SEQUENCE [LARGE SCALE GENOMIC DNA]</scope>
    <source>
        <strain evidence="2 3">DSM 27576</strain>
    </source>
</reference>
<proteinExistence type="predicted"/>
<organism evidence="2 3">
    <name type="scientific">Microbacterium halimionae</name>
    <dbReference type="NCBI Taxonomy" id="1526413"/>
    <lineage>
        <taxon>Bacteria</taxon>
        <taxon>Bacillati</taxon>
        <taxon>Actinomycetota</taxon>
        <taxon>Actinomycetes</taxon>
        <taxon>Micrococcales</taxon>
        <taxon>Microbacteriaceae</taxon>
        <taxon>Microbacterium</taxon>
    </lineage>
</organism>
<evidence type="ECO:0000313" key="3">
    <source>
        <dbReference type="Proteomes" id="UP000526083"/>
    </source>
</evidence>
<feature type="transmembrane region" description="Helical" evidence="1">
    <location>
        <begin position="199"/>
        <end position="221"/>
    </location>
</feature>
<protein>
    <submittedName>
        <fullName evidence="2">Uncharacterized protein</fullName>
    </submittedName>
</protein>
<accession>A0A7W3JLD2</accession>
<dbReference type="AlphaFoldDB" id="A0A7W3JLD2"/>
<keyword evidence="1" id="KW-1133">Transmembrane helix</keyword>